<dbReference type="PANTHER" id="PTHR15032:SF4">
    <property type="entry name" value="N-ACYL-PHOSPHATIDYLETHANOLAMINE-HYDROLYZING PHOSPHOLIPASE D"/>
    <property type="match status" value="1"/>
</dbReference>
<protein>
    <recommendedName>
        <fullName evidence="1">Metallo-beta-lactamase domain-containing protein</fullName>
    </recommendedName>
</protein>
<feature type="domain" description="Metallo-beta-lactamase" evidence="1">
    <location>
        <begin position="124"/>
        <end position="316"/>
    </location>
</feature>
<reference evidence="2 3" key="1">
    <citation type="submission" date="2018-08" db="EMBL/GenBank/DDBJ databases">
        <title>Recombination of ecologically and evolutionarily significant loci maintains genetic cohesion in the Pseudomonas syringae species complex.</title>
        <authorList>
            <person name="Dillon M."/>
            <person name="Thakur S."/>
            <person name="Almeida R.N.D."/>
            <person name="Weir B.S."/>
            <person name="Guttman D.S."/>
        </authorList>
    </citation>
    <scope>NUCLEOTIDE SEQUENCE [LARGE SCALE GENOMIC DNA]</scope>
    <source>
        <strain evidence="2 3">ICMP 3353</strain>
    </source>
</reference>
<evidence type="ECO:0000313" key="3">
    <source>
        <dbReference type="Proteomes" id="UP000277236"/>
    </source>
</evidence>
<gene>
    <name evidence="2" type="ORF">ALQ04_04948</name>
</gene>
<dbReference type="InterPro" id="IPR001279">
    <property type="entry name" value="Metallo-B-lactamas"/>
</dbReference>
<dbReference type="PANTHER" id="PTHR15032">
    <property type="entry name" value="N-ACYL-PHOSPHATIDYLETHANOLAMINE-HYDROLYZING PHOSPHOLIPASE D"/>
    <property type="match status" value="1"/>
</dbReference>
<evidence type="ECO:0000259" key="1">
    <source>
        <dbReference type="Pfam" id="PF12706"/>
    </source>
</evidence>
<dbReference type="EMBL" id="RBRE01000013">
    <property type="protein sequence ID" value="RMQ50066.1"/>
    <property type="molecule type" value="Genomic_DNA"/>
</dbReference>
<dbReference type="SUPFAM" id="SSF56281">
    <property type="entry name" value="Metallo-hydrolase/oxidoreductase"/>
    <property type="match status" value="1"/>
</dbReference>
<dbReference type="AlphaFoldDB" id="A0A3M4M858"/>
<dbReference type="Pfam" id="PF12706">
    <property type="entry name" value="Lactamase_B_2"/>
    <property type="match status" value="1"/>
</dbReference>
<sequence length="396" mass="45512">MYCAYYRRVSFWRKTAALQESRPVLRRQSIMAMITPKTDVSALPTLSRHEGRYRNHAPVKSLGFFRTLGVFWNATFNKPRETRPAGEIPVQSLSRQQLLAAPDNTVFRLGHSTVLLKLHNQFWLTDPVFAERASPVQWAGPKRFHQPPISLEDLPPLTAVILSHNHYDHLDHMTIKTLMDKTKHFLAPLGVGDTLIEWGVPAHKVRQLDWWQSTEVAGVQFVATPSQHFSGRTLLDSNQSLWASWVILADEQRIFFSGDSGYFDGFKTIGEQYGPFDLTLMETGAYNVQWPDVHMQPEQTLQAHLDLRGRWLLPIHNGTFDLAMHAWHEPFDRILALAWEQNVSITTPQMGQPFYLQYPNRGEAWWLEVDEIQESVEPAVARHESQPCVGCRRQNA</sequence>
<accession>A0A3M4M858</accession>
<name>A0A3M4M858_PSECI</name>
<proteinExistence type="predicted"/>
<evidence type="ECO:0000313" key="2">
    <source>
        <dbReference type="EMBL" id="RMQ50066.1"/>
    </source>
</evidence>
<comment type="caution">
    <text evidence="2">The sequence shown here is derived from an EMBL/GenBank/DDBJ whole genome shotgun (WGS) entry which is preliminary data.</text>
</comment>
<dbReference type="Gene3D" id="3.60.15.10">
    <property type="entry name" value="Ribonuclease Z/Hydroxyacylglutathione hydrolase-like"/>
    <property type="match status" value="1"/>
</dbReference>
<organism evidence="2 3">
    <name type="scientific">Pseudomonas cichorii</name>
    <dbReference type="NCBI Taxonomy" id="36746"/>
    <lineage>
        <taxon>Bacteria</taxon>
        <taxon>Pseudomonadati</taxon>
        <taxon>Pseudomonadota</taxon>
        <taxon>Gammaproteobacteria</taxon>
        <taxon>Pseudomonadales</taxon>
        <taxon>Pseudomonadaceae</taxon>
        <taxon>Pseudomonas</taxon>
    </lineage>
</organism>
<dbReference type="InterPro" id="IPR036866">
    <property type="entry name" value="RibonucZ/Hydroxyglut_hydro"/>
</dbReference>
<dbReference type="Proteomes" id="UP000277236">
    <property type="component" value="Unassembled WGS sequence"/>
</dbReference>
<dbReference type="GO" id="GO:0005737">
    <property type="term" value="C:cytoplasm"/>
    <property type="evidence" value="ECO:0007669"/>
    <property type="project" value="TreeGrafter"/>
</dbReference>